<organism evidence="1 2">
    <name type="scientific">Pluteus cervinus</name>
    <dbReference type="NCBI Taxonomy" id="181527"/>
    <lineage>
        <taxon>Eukaryota</taxon>
        <taxon>Fungi</taxon>
        <taxon>Dikarya</taxon>
        <taxon>Basidiomycota</taxon>
        <taxon>Agaricomycotina</taxon>
        <taxon>Agaricomycetes</taxon>
        <taxon>Agaricomycetidae</taxon>
        <taxon>Agaricales</taxon>
        <taxon>Pluteineae</taxon>
        <taxon>Pluteaceae</taxon>
        <taxon>Pluteus</taxon>
    </lineage>
</organism>
<name>A0ACD3B178_9AGAR</name>
<proteinExistence type="predicted"/>
<accession>A0ACD3B178</accession>
<evidence type="ECO:0000313" key="2">
    <source>
        <dbReference type="Proteomes" id="UP000308600"/>
    </source>
</evidence>
<protein>
    <submittedName>
        <fullName evidence="1">Uncharacterized protein</fullName>
    </submittedName>
</protein>
<reference evidence="1 2" key="1">
    <citation type="journal article" date="2019" name="Nat. Ecol. Evol.">
        <title>Megaphylogeny resolves global patterns of mushroom evolution.</title>
        <authorList>
            <person name="Varga T."/>
            <person name="Krizsan K."/>
            <person name="Foldi C."/>
            <person name="Dima B."/>
            <person name="Sanchez-Garcia M."/>
            <person name="Sanchez-Ramirez S."/>
            <person name="Szollosi G.J."/>
            <person name="Szarkandi J.G."/>
            <person name="Papp V."/>
            <person name="Albert L."/>
            <person name="Andreopoulos W."/>
            <person name="Angelini C."/>
            <person name="Antonin V."/>
            <person name="Barry K.W."/>
            <person name="Bougher N.L."/>
            <person name="Buchanan P."/>
            <person name="Buyck B."/>
            <person name="Bense V."/>
            <person name="Catcheside P."/>
            <person name="Chovatia M."/>
            <person name="Cooper J."/>
            <person name="Damon W."/>
            <person name="Desjardin D."/>
            <person name="Finy P."/>
            <person name="Geml J."/>
            <person name="Haridas S."/>
            <person name="Hughes K."/>
            <person name="Justo A."/>
            <person name="Karasinski D."/>
            <person name="Kautmanova I."/>
            <person name="Kiss B."/>
            <person name="Kocsube S."/>
            <person name="Kotiranta H."/>
            <person name="LaButti K.M."/>
            <person name="Lechner B.E."/>
            <person name="Liimatainen K."/>
            <person name="Lipzen A."/>
            <person name="Lukacs Z."/>
            <person name="Mihaltcheva S."/>
            <person name="Morgado L.N."/>
            <person name="Niskanen T."/>
            <person name="Noordeloos M.E."/>
            <person name="Ohm R.A."/>
            <person name="Ortiz-Santana B."/>
            <person name="Ovrebo C."/>
            <person name="Racz N."/>
            <person name="Riley R."/>
            <person name="Savchenko A."/>
            <person name="Shiryaev A."/>
            <person name="Soop K."/>
            <person name="Spirin V."/>
            <person name="Szebenyi C."/>
            <person name="Tomsovsky M."/>
            <person name="Tulloss R.E."/>
            <person name="Uehling J."/>
            <person name="Grigoriev I.V."/>
            <person name="Vagvolgyi C."/>
            <person name="Papp T."/>
            <person name="Martin F.M."/>
            <person name="Miettinen O."/>
            <person name="Hibbett D.S."/>
            <person name="Nagy L.G."/>
        </authorList>
    </citation>
    <scope>NUCLEOTIDE SEQUENCE [LARGE SCALE GENOMIC DNA]</scope>
    <source>
        <strain evidence="1 2">NL-1719</strain>
    </source>
</reference>
<keyword evidence="2" id="KW-1185">Reference proteome</keyword>
<sequence length="528" mass="59915">MAEDLPVELWLYILSFLPRSAVRKLIGVSRLLFEMALDDIYEEIRFIADDEEMHKTFRQLKYKGIARRVHHLYIRPAFFPSAEEGPNAIVDTTPPDHKVSHFRKWFSHHTKSTIIAPLRPTAPLGILHEATEAIANCPSLRELTIVLHDHAIPPSFGPFLTTLWRTIGSNLRRLDLELTPAKIPFVFEVLKSSDPSVNLPNLEDLHLTLAITRFTGPSSATLGKAVVADLLPLMSLLRPTLRSLNLVSPSSLNLSPLFEKLEKFPLLQGFALAVPFSMATVSKQESFTGFLRLHKDTLKSFSIRPYTAYTGFNYSDASYEAWISPPSQTIDNSRASPDVSFCSLNFPELERLEISCKVRSYHYQNQGVALDLSKIGSSCLTEVILADLVIPVDQQLEMLKSLARVAAETLRVLVFGINFLRPEVVDFMADKFRKLRRLELEYMQVMERNAPMQPAFTGVADYSSARKINFTTEMSKKKYRHWNVKYLRCGVWRDSCKAYHPDMGVAMTVGQTFPEMPEIDSSSKCFCY</sequence>
<gene>
    <name evidence="1" type="ORF">BDN72DRAFT_491572</name>
</gene>
<evidence type="ECO:0000313" key="1">
    <source>
        <dbReference type="EMBL" id="TFK70987.1"/>
    </source>
</evidence>
<dbReference type="Proteomes" id="UP000308600">
    <property type="component" value="Unassembled WGS sequence"/>
</dbReference>
<dbReference type="EMBL" id="ML208304">
    <property type="protein sequence ID" value="TFK70987.1"/>
    <property type="molecule type" value="Genomic_DNA"/>
</dbReference>